<feature type="region of interest" description="Disordered" evidence="1">
    <location>
        <begin position="72"/>
        <end position="108"/>
    </location>
</feature>
<accession>A0A0C9YNS9</accession>
<dbReference type="OrthoDB" id="2692742at2759"/>
<dbReference type="Proteomes" id="UP000054018">
    <property type="component" value="Unassembled WGS sequence"/>
</dbReference>
<sequence length="108" mass="11986">MSSLLMKGIVSLPNSSTEAELLLETARAECKLHKIQKHHLQVQCIEQHLLEVEGHVGRAWLVIRQSRYAPGLGGELSSESERNTQLPTPEVSNASNQPTVRSPVHMCH</sequence>
<evidence type="ECO:0000256" key="1">
    <source>
        <dbReference type="SAM" id="MobiDB-lite"/>
    </source>
</evidence>
<reference evidence="2 3" key="1">
    <citation type="submission" date="2014-04" db="EMBL/GenBank/DDBJ databases">
        <authorList>
            <consortium name="DOE Joint Genome Institute"/>
            <person name="Kuo A."/>
            <person name="Kohler A."/>
            <person name="Costa M.D."/>
            <person name="Nagy L.G."/>
            <person name="Floudas D."/>
            <person name="Copeland A."/>
            <person name="Barry K.W."/>
            <person name="Cichocki N."/>
            <person name="Veneault-Fourrey C."/>
            <person name="LaButti K."/>
            <person name="Lindquist E.A."/>
            <person name="Lipzen A."/>
            <person name="Lundell T."/>
            <person name="Morin E."/>
            <person name="Murat C."/>
            <person name="Sun H."/>
            <person name="Tunlid A."/>
            <person name="Henrissat B."/>
            <person name="Grigoriev I.V."/>
            <person name="Hibbett D.S."/>
            <person name="Martin F."/>
            <person name="Nordberg H.P."/>
            <person name="Cantor M.N."/>
            <person name="Hua S.X."/>
        </authorList>
    </citation>
    <scope>NUCLEOTIDE SEQUENCE [LARGE SCALE GENOMIC DNA]</scope>
    <source>
        <strain evidence="2 3">441</strain>
    </source>
</reference>
<feature type="compositionally biased region" description="Polar residues" evidence="1">
    <location>
        <begin position="83"/>
        <end position="100"/>
    </location>
</feature>
<evidence type="ECO:0000313" key="3">
    <source>
        <dbReference type="Proteomes" id="UP000054018"/>
    </source>
</evidence>
<name>A0A0C9YNS9_9AGAM</name>
<dbReference type="EMBL" id="KN834135">
    <property type="protein sequence ID" value="KIK11952.1"/>
    <property type="molecule type" value="Genomic_DNA"/>
</dbReference>
<gene>
    <name evidence="2" type="ORF">PISMIDRAFT_19100</name>
</gene>
<dbReference type="HOGENOM" id="CLU_2197999_0_0_1"/>
<keyword evidence="3" id="KW-1185">Reference proteome</keyword>
<dbReference type="AlphaFoldDB" id="A0A0C9YNS9"/>
<protein>
    <submittedName>
        <fullName evidence="2">Unplaced genomic scaffold scaffold_451, whole genome shotgun sequence</fullName>
    </submittedName>
</protein>
<reference evidence="3" key="2">
    <citation type="submission" date="2015-01" db="EMBL/GenBank/DDBJ databases">
        <title>Evolutionary Origins and Diversification of the Mycorrhizal Mutualists.</title>
        <authorList>
            <consortium name="DOE Joint Genome Institute"/>
            <consortium name="Mycorrhizal Genomics Consortium"/>
            <person name="Kohler A."/>
            <person name="Kuo A."/>
            <person name="Nagy L.G."/>
            <person name="Floudas D."/>
            <person name="Copeland A."/>
            <person name="Barry K.W."/>
            <person name="Cichocki N."/>
            <person name="Veneault-Fourrey C."/>
            <person name="LaButti K."/>
            <person name="Lindquist E.A."/>
            <person name="Lipzen A."/>
            <person name="Lundell T."/>
            <person name="Morin E."/>
            <person name="Murat C."/>
            <person name="Riley R."/>
            <person name="Ohm R."/>
            <person name="Sun H."/>
            <person name="Tunlid A."/>
            <person name="Henrissat B."/>
            <person name="Grigoriev I.V."/>
            <person name="Hibbett D.S."/>
            <person name="Martin F."/>
        </authorList>
    </citation>
    <scope>NUCLEOTIDE SEQUENCE [LARGE SCALE GENOMIC DNA]</scope>
    <source>
        <strain evidence="3">441</strain>
    </source>
</reference>
<proteinExistence type="predicted"/>
<evidence type="ECO:0000313" key="2">
    <source>
        <dbReference type="EMBL" id="KIK11952.1"/>
    </source>
</evidence>
<organism evidence="2 3">
    <name type="scientific">Pisolithus microcarpus 441</name>
    <dbReference type="NCBI Taxonomy" id="765257"/>
    <lineage>
        <taxon>Eukaryota</taxon>
        <taxon>Fungi</taxon>
        <taxon>Dikarya</taxon>
        <taxon>Basidiomycota</taxon>
        <taxon>Agaricomycotina</taxon>
        <taxon>Agaricomycetes</taxon>
        <taxon>Agaricomycetidae</taxon>
        <taxon>Boletales</taxon>
        <taxon>Sclerodermatineae</taxon>
        <taxon>Pisolithaceae</taxon>
        <taxon>Pisolithus</taxon>
    </lineage>
</organism>